<feature type="region of interest" description="Disordered" evidence="5">
    <location>
        <begin position="19"/>
        <end position="42"/>
    </location>
</feature>
<feature type="compositionally biased region" description="Basic and acidic residues" evidence="5">
    <location>
        <begin position="21"/>
        <end position="42"/>
    </location>
</feature>
<evidence type="ECO:0000256" key="4">
    <source>
        <dbReference type="ARBA" id="ARBA00022553"/>
    </source>
</evidence>
<accession>A0A315VAR4</accession>
<dbReference type="STRING" id="33528.ENSGAFP00000017264"/>
<evidence type="ECO:0000313" key="6">
    <source>
        <dbReference type="EMBL" id="PWA20409.1"/>
    </source>
</evidence>
<evidence type="ECO:0000313" key="7">
    <source>
        <dbReference type="Proteomes" id="UP000250572"/>
    </source>
</evidence>
<evidence type="ECO:0008006" key="8">
    <source>
        <dbReference type="Google" id="ProtNLM"/>
    </source>
</evidence>
<comment type="caution">
    <text evidence="6">The sequence shown here is derived from an EMBL/GenBank/DDBJ whole genome shotgun (WGS) entry which is preliminary data.</text>
</comment>
<protein>
    <recommendedName>
        <fullName evidence="8">Myeloid leukemia factor 1</fullName>
    </recommendedName>
</protein>
<evidence type="ECO:0000256" key="3">
    <source>
        <dbReference type="ARBA" id="ARBA00022490"/>
    </source>
</evidence>
<keyword evidence="7" id="KW-1185">Reference proteome</keyword>
<dbReference type="PANTHER" id="PTHR13105">
    <property type="entry name" value="MYELOID LEUKEMIA FACTOR"/>
    <property type="match status" value="1"/>
</dbReference>
<feature type="non-terminal residue" evidence="6">
    <location>
        <position position="233"/>
    </location>
</feature>
<name>A0A315VAR4_GAMAF</name>
<organism evidence="6 7">
    <name type="scientific">Gambusia affinis</name>
    <name type="common">Western mosquitofish</name>
    <name type="synonym">Heterandria affinis</name>
    <dbReference type="NCBI Taxonomy" id="33528"/>
    <lineage>
        <taxon>Eukaryota</taxon>
        <taxon>Metazoa</taxon>
        <taxon>Chordata</taxon>
        <taxon>Craniata</taxon>
        <taxon>Vertebrata</taxon>
        <taxon>Euteleostomi</taxon>
        <taxon>Actinopterygii</taxon>
        <taxon>Neopterygii</taxon>
        <taxon>Teleostei</taxon>
        <taxon>Neoteleostei</taxon>
        <taxon>Acanthomorphata</taxon>
        <taxon>Ovalentaria</taxon>
        <taxon>Atherinomorphae</taxon>
        <taxon>Cyprinodontiformes</taxon>
        <taxon>Poeciliidae</taxon>
        <taxon>Poeciliinae</taxon>
        <taxon>Gambusia</taxon>
    </lineage>
</organism>
<dbReference type="EMBL" id="NHOQ01001971">
    <property type="protein sequence ID" value="PWA20409.1"/>
    <property type="molecule type" value="Genomic_DNA"/>
</dbReference>
<dbReference type="InterPro" id="IPR019376">
    <property type="entry name" value="Myeloid_leukemia_factor"/>
</dbReference>
<dbReference type="GO" id="GO:0005737">
    <property type="term" value="C:cytoplasm"/>
    <property type="evidence" value="ECO:0007669"/>
    <property type="project" value="UniProtKB-SubCell"/>
</dbReference>
<sequence>MMQMMRSFSGQFGFPFGRSITDGRNHGDRDMVEQPRPSFDQRNECRDMMQNHFSMFDSMMSNMRKGMEDFDVSPNADGHSFKSSSVMSYSKVGDEPPKMFQATTSTRCAPGGIKETRKAVKDTDSGLQKMKIGHQIKDREHVVEKRHNMQTGEEEIKQDFMNMDEYSLTVTNVISPPPQLKQPLLIMNGSRRYPGFCHQTPCLAQCNLSLKVLSSPVEVIGRERLDVKAQATP</sequence>
<dbReference type="AlphaFoldDB" id="A0A315VAR4"/>
<proteinExistence type="inferred from homology"/>
<dbReference type="Proteomes" id="UP000250572">
    <property type="component" value="Unassembled WGS sequence"/>
</dbReference>
<keyword evidence="3" id="KW-0963">Cytoplasm</keyword>
<keyword evidence="4" id="KW-0597">Phosphoprotein</keyword>
<evidence type="ECO:0000256" key="5">
    <source>
        <dbReference type="SAM" id="MobiDB-lite"/>
    </source>
</evidence>
<dbReference type="Pfam" id="PF10248">
    <property type="entry name" value="Mlf1IP"/>
    <property type="match status" value="1"/>
</dbReference>
<reference evidence="6 7" key="1">
    <citation type="journal article" date="2018" name="G3 (Bethesda)">
        <title>A High-Quality Reference Genome for the Invasive Mosquitofish Gambusia affinis Using a Chicago Library.</title>
        <authorList>
            <person name="Hoffberg S.L."/>
            <person name="Troendle N.J."/>
            <person name="Glenn T.C."/>
            <person name="Mahmud O."/>
            <person name="Louha S."/>
            <person name="Chalopin D."/>
            <person name="Bennetzen J.L."/>
            <person name="Mauricio R."/>
        </authorList>
    </citation>
    <scope>NUCLEOTIDE SEQUENCE [LARGE SCALE GENOMIC DNA]</scope>
    <source>
        <strain evidence="6">NE01/NJP1002.9</strain>
        <tissue evidence="6">Muscle</tissue>
    </source>
</reference>
<comment type="similarity">
    <text evidence="2">Belongs to the MLF family.</text>
</comment>
<comment type="subcellular location">
    <subcellularLocation>
        <location evidence="1">Cytoplasm</location>
    </subcellularLocation>
</comment>
<evidence type="ECO:0000256" key="2">
    <source>
        <dbReference type="ARBA" id="ARBA00008332"/>
    </source>
</evidence>
<gene>
    <name evidence="6" type="ORF">CCH79_00003831</name>
</gene>
<evidence type="ECO:0000256" key="1">
    <source>
        <dbReference type="ARBA" id="ARBA00004496"/>
    </source>
</evidence>